<dbReference type="STRING" id="36847.CLNEO_08160"/>
<dbReference type="RefSeq" id="WP_066084936.1">
    <property type="nucleotide sequence ID" value="NZ_LRVM01000002.1"/>
</dbReference>
<dbReference type="Proteomes" id="UP000070539">
    <property type="component" value="Unassembled WGS sequence"/>
</dbReference>
<dbReference type="Gene3D" id="1.10.10.1100">
    <property type="entry name" value="BFD-like [2Fe-2S]-binding domain"/>
    <property type="match status" value="1"/>
</dbReference>
<dbReference type="AlphaFoldDB" id="A0A136WGM0"/>
<evidence type="ECO:0000313" key="2">
    <source>
        <dbReference type="EMBL" id="KXL53590.1"/>
    </source>
</evidence>
<name>A0A136WGM0_9FIRM</name>
<proteinExistence type="predicted"/>
<evidence type="ECO:0000259" key="1">
    <source>
        <dbReference type="Pfam" id="PF04324"/>
    </source>
</evidence>
<reference evidence="2 3" key="1">
    <citation type="submission" date="2016-01" db="EMBL/GenBank/DDBJ databases">
        <title>Genome sequence of Clostridium neopropionicum X4, DSM-3847.</title>
        <authorList>
            <person name="Poehlein A."/>
            <person name="Beck M.H."/>
            <person name="Bengelsdorf F.R."/>
            <person name="Daniel R."/>
            <person name="Duerre P."/>
        </authorList>
    </citation>
    <scope>NUCLEOTIDE SEQUENCE [LARGE SCALE GENOMIC DNA]</scope>
    <source>
        <strain evidence="2 3">DSM-3847</strain>
    </source>
</reference>
<evidence type="ECO:0000313" key="3">
    <source>
        <dbReference type="Proteomes" id="UP000070539"/>
    </source>
</evidence>
<dbReference type="InterPro" id="IPR007419">
    <property type="entry name" value="BFD-like_2Fe2S-bd_dom"/>
</dbReference>
<sequence length="67" mass="7278">MQNEIICYCSNVSKEKILEAIANGAKSLQDIRNMTGACTLGKCKELSPTKKCCSANIIKILNENTIA</sequence>
<protein>
    <submittedName>
        <fullName evidence="2">BFD-like [2Fe-2S] binding domain protein</fullName>
    </submittedName>
</protein>
<feature type="domain" description="BFD-like [2Fe-2S]-binding" evidence="1">
    <location>
        <begin position="5"/>
        <end position="62"/>
    </location>
</feature>
<dbReference type="OrthoDB" id="15293at2"/>
<comment type="caution">
    <text evidence="2">The sequence shown here is derived from an EMBL/GenBank/DDBJ whole genome shotgun (WGS) entry which is preliminary data.</text>
</comment>
<gene>
    <name evidence="2" type="ORF">CLNEO_08160</name>
</gene>
<accession>A0A136WGM0</accession>
<dbReference type="EMBL" id="LRVM01000002">
    <property type="protein sequence ID" value="KXL53590.1"/>
    <property type="molecule type" value="Genomic_DNA"/>
</dbReference>
<organism evidence="2 3">
    <name type="scientific">Anaerotignum neopropionicum</name>
    <dbReference type="NCBI Taxonomy" id="36847"/>
    <lineage>
        <taxon>Bacteria</taxon>
        <taxon>Bacillati</taxon>
        <taxon>Bacillota</taxon>
        <taxon>Clostridia</taxon>
        <taxon>Lachnospirales</taxon>
        <taxon>Anaerotignaceae</taxon>
        <taxon>Anaerotignum</taxon>
    </lineage>
</organism>
<dbReference type="Pfam" id="PF04324">
    <property type="entry name" value="Fer2_BFD"/>
    <property type="match status" value="1"/>
</dbReference>
<keyword evidence="3" id="KW-1185">Reference proteome</keyword>
<dbReference type="InterPro" id="IPR041854">
    <property type="entry name" value="BFD-like_2Fe2S-bd_dom_sf"/>
</dbReference>